<reference evidence="1" key="1">
    <citation type="journal article" date="2023" name="Plant J.">
        <title>The genome of the king protea, Protea cynaroides.</title>
        <authorList>
            <person name="Chang J."/>
            <person name="Duong T.A."/>
            <person name="Schoeman C."/>
            <person name="Ma X."/>
            <person name="Roodt D."/>
            <person name="Barker N."/>
            <person name="Li Z."/>
            <person name="Van de Peer Y."/>
            <person name="Mizrachi E."/>
        </authorList>
    </citation>
    <scope>NUCLEOTIDE SEQUENCE</scope>
    <source>
        <tissue evidence="1">Young leaves</tissue>
    </source>
</reference>
<proteinExistence type="predicted"/>
<organism evidence="1 2">
    <name type="scientific">Protea cynaroides</name>
    <dbReference type="NCBI Taxonomy" id="273540"/>
    <lineage>
        <taxon>Eukaryota</taxon>
        <taxon>Viridiplantae</taxon>
        <taxon>Streptophyta</taxon>
        <taxon>Embryophyta</taxon>
        <taxon>Tracheophyta</taxon>
        <taxon>Spermatophyta</taxon>
        <taxon>Magnoliopsida</taxon>
        <taxon>Proteales</taxon>
        <taxon>Proteaceae</taxon>
        <taxon>Protea</taxon>
    </lineage>
</organism>
<dbReference type="AlphaFoldDB" id="A0A9Q0K0M3"/>
<name>A0A9Q0K0M3_9MAGN</name>
<protein>
    <submittedName>
        <fullName evidence="1">Uncharacterized protein</fullName>
    </submittedName>
</protein>
<dbReference type="EMBL" id="JAMYWD010000010">
    <property type="protein sequence ID" value="KAJ4959464.1"/>
    <property type="molecule type" value="Genomic_DNA"/>
</dbReference>
<evidence type="ECO:0000313" key="2">
    <source>
        <dbReference type="Proteomes" id="UP001141806"/>
    </source>
</evidence>
<keyword evidence="2" id="KW-1185">Reference proteome</keyword>
<accession>A0A9Q0K0M3</accession>
<sequence length="185" mass="19668">MERPEGASTCRSSSVSIVSSNEDLMIDILSRLPVKGLGFCFSSSEFKVVRQFETSELDTVTPATAPDLPCKTPPDLQSQSLAGLLRLADLSVLPSTRQSPPTPRDSPNPSLTQHLDLQLTIVKGTNSWICTGTDADEKPNCKDGSDCNCLHPIPSPPPSHLQNNQVGAAVVDDEGGTGGKHGENF</sequence>
<comment type="caution">
    <text evidence="1">The sequence shown here is derived from an EMBL/GenBank/DDBJ whole genome shotgun (WGS) entry which is preliminary data.</text>
</comment>
<evidence type="ECO:0000313" key="1">
    <source>
        <dbReference type="EMBL" id="KAJ4959464.1"/>
    </source>
</evidence>
<gene>
    <name evidence="1" type="ORF">NE237_026575</name>
</gene>
<dbReference type="Proteomes" id="UP001141806">
    <property type="component" value="Unassembled WGS sequence"/>
</dbReference>